<protein>
    <submittedName>
        <fullName evidence="1">Uncharacterized protein</fullName>
    </submittedName>
</protein>
<dbReference type="Proteomes" id="UP000004105">
    <property type="component" value="Unassembled WGS sequence"/>
</dbReference>
<proteinExistence type="predicted"/>
<dbReference type="AlphaFoldDB" id="F2BFG0"/>
<gene>
    <name evidence="1" type="ORF">HMPREF9123_2467</name>
</gene>
<evidence type="ECO:0000313" key="2">
    <source>
        <dbReference type="Proteomes" id="UP000004105"/>
    </source>
</evidence>
<keyword evidence="2" id="KW-1185">Reference proteome</keyword>
<organism evidence="1 2">
    <name type="scientific">Neisseria bacilliformis ATCC BAA-1200</name>
    <dbReference type="NCBI Taxonomy" id="888742"/>
    <lineage>
        <taxon>Bacteria</taxon>
        <taxon>Pseudomonadati</taxon>
        <taxon>Pseudomonadota</taxon>
        <taxon>Betaproteobacteria</taxon>
        <taxon>Neisseriales</taxon>
        <taxon>Neisseriaceae</taxon>
        <taxon>Neisseria</taxon>
    </lineage>
</organism>
<accession>F2BFG0</accession>
<dbReference type="EMBL" id="AFAY01000049">
    <property type="protein sequence ID" value="EGF08650.1"/>
    <property type="molecule type" value="Genomic_DNA"/>
</dbReference>
<comment type="caution">
    <text evidence="1">The sequence shown here is derived from an EMBL/GenBank/DDBJ whole genome shotgun (WGS) entry which is preliminary data.</text>
</comment>
<reference evidence="1 2" key="1">
    <citation type="submission" date="2011-02" db="EMBL/GenBank/DDBJ databases">
        <authorList>
            <person name="Muzny D."/>
            <person name="Qin X."/>
            <person name="Deng J."/>
            <person name="Jiang H."/>
            <person name="Liu Y."/>
            <person name="Qu J."/>
            <person name="Song X.-Z."/>
            <person name="Zhang L."/>
            <person name="Thornton R."/>
            <person name="Coyle M."/>
            <person name="Francisco L."/>
            <person name="Jackson L."/>
            <person name="Javaid M."/>
            <person name="Korchina V."/>
            <person name="Kovar C."/>
            <person name="Mata R."/>
            <person name="Mathew T."/>
            <person name="Ngo R."/>
            <person name="Nguyen L."/>
            <person name="Nguyen N."/>
            <person name="Okwuonu G."/>
            <person name="Ongeri F."/>
            <person name="Pham C."/>
            <person name="Simmons D."/>
            <person name="Wilczek-Boney K."/>
            <person name="Hale W."/>
            <person name="Jakkamsetti A."/>
            <person name="Pham P."/>
            <person name="Ruth R."/>
            <person name="San Lucas F."/>
            <person name="Warren J."/>
            <person name="Zhang J."/>
            <person name="Zhao Z."/>
            <person name="Zhou C."/>
            <person name="Zhu D."/>
            <person name="Lee S."/>
            <person name="Bess C."/>
            <person name="Blankenburg K."/>
            <person name="Forbes L."/>
            <person name="Fu Q."/>
            <person name="Gubbala S."/>
            <person name="Hirani K."/>
            <person name="Jayaseelan J.C."/>
            <person name="Lara F."/>
            <person name="Munidasa M."/>
            <person name="Palculict T."/>
            <person name="Patil S."/>
            <person name="Pu L.-L."/>
            <person name="Saada N."/>
            <person name="Tang L."/>
            <person name="Weissenberger G."/>
            <person name="Zhu Y."/>
            <person name="Hemphill L."/>
            <person name="Shang Y."/>
            <person name="Youmans B."/>
            <person name="Ayvaz T."/>
            <person name="Ross M."/>
            <person name="Santibanez J."/>
            <person name="Aqrawi P."/>
            <person name="Gross S."/>
            <person name="Joshi V."/>
            <person name="Fowler G."/>
            <person name="Nazareth L."/>
            <person name="Reid J."/>
            <person name="Worley K."/>
            <person name="Petrosino J."/>
            <person name="Highlander S."/>
            <person name="Gibbs R."/>
        </authorList>
    </citation>
    <scope>NUCLEOTIDE SEQUENCE [LARGE SCALE GENOMIC DNA]</scope>
    <source>
        <strain evidence="1 2">ATCC BAA-1200</strain>
    </source>
</reference>
<dbReference type="HOGENOM" id="CLU_3170607_0_0_4"/>
<name>F2BFG0_9NEIS</name>
<sequence>MRRQAGGTEGFQTACAVRAGALRPSEKRVGRVFMPDMFQFPVPACRA</sequence>
<evidence type="ECO:0000313" key="1">
    <source>
        <dbReference type="EMBL" id="EGF08650.1"/>
    </source>
</evidence>